<gene>
    <name evidence="1" type="ORF">COV06_04525</name>
</gene>
<evidence type="ECO:0000313" key="1">
    <source>
        <dbReference type="EMBL" id="PIR47318.1"/>
    </source>
</evidence>
<dbReference type="Proteomes" id="UP000230084">
    <property type="component" value="Unassembled WGS sequence"/>
</dbReference>
<name>A0A2H0RLE4_9BACT</name>
<protein>
    <recommendedName>
        <fullName evidence="3">Baseplate protein J-like domain-containing protein</fullName>
    </recommendedName>
</protein>
<sequence>MSFKSKPLKKTPKKNVPVLPSVRLYRRIAAGFLSVTAILLIVVLYLATVQATIHVKTQEEAVSREFVVRVATEPQASEDVPGAVFVVTKEESRTFETEGEGEEMPAKANGIVTIFNDSSISQPLIATTRLLSETGVLFRIVEGVTVPANGSVQVEARADLEGKDGEIGPSRFTIPGLNAAKQEVIYATSEQAMTGGSVLRKEITLEDLDKAQTTLADELETELDTQWREQISGQLDGVTILREVLDKRSDTEPGNEVGTFTISTIIRFTGIYYDSLRLQQIAELKLQEHVPSGQVLTHVNTEEMVVAHNRHDADNGTAHFDVTVPGVAVLKATADILNKENLIGLTAAEAESFLEKNETIRDAQVELKPFWVHKIPKLKDHITIDILQE</sequence>
<evidence type="ECO:0008006" key="3">
    <source>
        <dbReference type="Google" id="ProtNLM"/>
    </source>
</evidence>
<accession>A0A2H0RLE4</accession>
<proteinExistence type="predicted"/>
<comment type="caution">
    <text evidence="1">The sequence shown here is derived from an EMBL/GenBank/DDBJ whole genome shotgun (WGS) entry which is preliminary data.</text>
</comment>
<reference evidence="1 2" key="1">
    <citation type="submission" date="2017-09" db="EMBL/GenBank/DDBJ databases">
        <title>Depth-based differentiation of microbial function through sediment-hosted aquifers and enrichment of novel symbionts in the deep terrestrial subsurface.</title>
        <authorList>
            <person name="Probst A.J."/>
            <person name="Ladd B."/>
            <person name="Jarett J.K."/>
            <person name="Geller-Mcgrath D.E."/>
            <person name="Sieber C.M."/>
            <person name="Emerson J.B."/>
            <person name="Anantharaman K."/>
            <person name="Thomas B.C."/>
            <person name="Malmstrom R."/>
            <person name="Stieglmeier M."/>
            <person name="Klingl A."/>
            <person name="Woyke T."/>
            <person name="Ryan C.M."/>
            <person name="Banfield J.F."/>
        </authorList>
    </citation>
    <scope>NUCLEOTIDE SEQUENCE [LARGE SCALE GENOMIC DNA]</scope>
    <source>
        <strain evidence="1">CG10_big_fil_rev_8_21_14_0_10_50_16</strain>
    </source>
</reference>
<dbReference type="EMBL" id="PCYM01000010">
    <property type="protein sequence ID" value="PIR47318.1"/>
    <property type="molecule type" value="Genomic_DNA"/>
</dbReference>
<evidence type="ECO:0000313" key="2">
    <source>
        <dbReference type="Proteomes" id="UP000230084"/>
    </source>
</evidence>
<organism evidence="1 2">
    <name type="scientific">Candidatus Uhrbacteria bacterium CG10_big_fil_rev_8_21_14_0_10_50_16</name>
    <dbReference type="NCBI Taxonomy" id="1975039"/>
    <lineage>
        <taxon>Bacteria</taxon>
        <taxon>Candidatus Uhriibacteriota</taxon>
    </lineage>
</organism>
<dbReference type="AlphaFoldDB" id="A0A2H0RLE4"/>